<reference evidence="1 2" key="1">
    <citation type="submission" date="2012-06" db="EMBL/GenBank/DDBJ databases">
        <title>Finished chromosome of genome of Crinalium epipsammum PCC 9333.</title>
        <authorList>
            <consortium name="US DOE Joint Genome Institute"/>
            <person name="Gugger M."/>
            <person name="Coursin T."/>
            <person name="Rippka R."/>
            <person name="Tandeau De Marsac N."/>
            <person name="Huntemann M."/>
            <person name="Wei C.-L."/>
            <person name="Han J."/>
            <person name="Detter J.C."/>
            <person name="Han C."/>
            <person name="Tapia R."/>
            <person name="Davenport K."/>
            <person name="Daligault H."/>
            <person name="Erkkila T."/>
            <person name="Gu W."/>
            <person name="Munk A.C.C."/>
            <person name="Teshima H."/>
            <person name="Xu Y."/>
            <person name="Chain P."/>
            <person name="Chen A."/>
            <person name="Krypides N."/>
            <person name="Mavromatis K."/>
            <person name="Markowitz V."/>
            <person name="Szeto E."/>
            <person name="Ivanova N."/>
            <person name="Mikhailova N."/>
            <person name="Ovchinnikova G."/>
            <person name="Pagani I."/>
            <person name="Pati A."/>
            <person name="Goodwin L."/>
            <person name="Peters L."/>
            <person name="Pitluck S."/>
            <person name="Woyke T."/>
            <person name="Kerfeld C."/>
        </authorList>
    </citation>
    <scope>NUCLEOTIDE SEQUENCE [LARGE SCALE GENOMIC DNA]</scope>
    <source>
        <strain evidence="1 2">PCC 9333</strain>
    </source>
</reference>
<keyword evidence="2" id="KW-1185">Reference proteome</keyword>
<dbReference type="AlphaFoldDB" id="K9VWY3"/>
<organism evidence="1 2">
    <name type="scientific">Crinalium epipsammum PCC 9333</name>
    <dbReference type="NCBI Taxonomy" id="1173022"/>
    <lineage>
        <taxon>Bacteria</taxon>
        <taxon>Bacillati</taxon>
        <taxon>Cyanobacteriota</taxon>
        <taxon>Cyanophyceae</taxon>
        <taxon>Gomontiellales</taxon>
        <taxon>Gomontiellaceae</taxon>
        <taxon>Crinalium</taxon>
    </lineage>
</organism>
<sequence>MLDTHILLWFLENDSKLSDQVREVIINPENLILVFCGIILQF</sequence>
<name>K9VWY3_9CYAN</name>
<dbReference type="eggNOG" id="COG3744">
    <property type="taxonomic scope" value="Bacteria"/>
</dbReference>
<dbReference type="HOGENOM" id="CLU_3250241_0_0_3"/>
<evidence type="ECO:0008006" key="3">
    <source>
        <dbReference type="Google" id="ProtNLM"/>
    </source>
</evidence>
<gene>
    <name evidence="1" type="ORF">Cri9333_1103</name>
</gene>
<evidence type="ECO:0000313" key="2">
    <source>
        <dbReference type="Proteomes" id="UP000010472"/>
    </source>
</evidence>
<accession>K9VWY3</accession>
<protein>
    <recommendedName>
        <fullName evidence="3">PilT protein domain protein</fullName>
    </recommendedName>
</protein>
<proteinExistence type="predicted"/>
<dbReference type="KEGG" id="cep:Cri9333_1103"/>
<dbReference type="Proteomes" id="UP000010472">
    <property type="component" value="Chromosome"/>
</dbReference>
<evidence type="ECO:0000313" key="1">
    <source>
        <dbReference type="EMBL" id="AFZ12012.1"/>
    </source>
</evidence>
<dbReference type="EMBL" id="CP003620">
    <property type="protein sequence ID" value="AFZ12012.1"/>
    <property type="molecule type" value="Genomic_DNA"/>
</dbReference>